<dbReference type="Proteomes" id="UP000651050">
    <property type="component" value="Unassembled WGS sequence"/>
</dbReference>
<feature type="domain" description="J" evidence="2">
    <location>
        <begin position="82"/>
        <end position="150"/>
    </location>
</feature>
<proteinExistence type="predicted"/>
<keyword evidence="4" id="KW-1185">Reference proteome</keyword>
<comment type="caution">
    <text evidence="3">The sequence shown here is derived from an EMBL/GenBank/DDBJ whole genome shotgun (WGS) entry which is preliminary data.</text>
</comment>
<gene>
    <name evidence="3" type="ORF">I5803_13525</name>
</gene>
<evidence type="ECO:0000313" key="4">
    <source>
        <dbReference type="Proteomes" id="UP000651050"/>
    </source>
</evidence>
<evidence type="ECO:0000256" key="1">
    <source>
        <dbReference type="SAM" id="MobiDB-lite"/>
    </source>
</evidence>
<dbReference type="InterPro" id="IPR036869">
    <property type="entry name" value="J_dom_sf"/>
</dbReference>
<organism evidence="3 4">
    <name type="scientific">Caenimonas aquaedulcis</name>
    <dbReference type="NCBI Taxonomy" id="2793270"/>
    <lineage>
        <taxon>Bacteria</taxon>
        <taxon>Pseudomonadati</taxon>
        <taxon>Pseudomonadota</taxon>
        <taxon>Betaproteobacteria</taxon>
        <taxon>Burkholderiales</taxon>
        <taxon>Comamonadaceae</taxon>
        <taxon>Caenimonas</taxon>
    </lineage>
</organism>
<feature type="compositionally biased region" description="Low complexity" evidence="1">
    <location>
        <begin position="264"/>
        <end position="282"/>
    </location>
</feature>
<dbReference type="SMART" id="SM00271">
    <property type="entry name" value="DnaJ"/>
    <property type="match status" value="1"/>
</dbReference>
<dbReference type="PROSITE" id="PS50076">
    <property type="entry name" value="DNAJ_2"/>
    <property type="match status" value="1"/>
</dbReference>
<dbReference type="Pfam" id="PF00226">
    <property type="entry name" value="DnaJ"/>
    <property type="match status" value="1"/>
</dbReference>
<sequence length="440" mass="46383">MRPDPSARLDAIRTALLDYHRSPGKYSLARRQPSLLYAAIHDVLQLAAGRSPASAAAAPPALPLRQAACFFVRCAMLYPDADHYTLLGLEHDASPEQVKDHYRLMMRLTHPDFASDVGGAAWPHDAATRVNRAYEVLSSPVERAAYDDTIEPFPATKPAGLDAPTSPGRLRPAPGNAPRRRRAEDNRRDLRRLSAVFGTAGGAALIVAAVANLQPDKESLVQRAAASVRSRASNVLQASLTVPAEGAGAETAAPAAPALQLSAVTPPAPPTAGAAPLAALPSPSAPPPPPAAERESPATAPSAARTAASAAVEVAVAIAAPPYTGPTLTDVHPLLSRLLQEIESGRGERMMGLVDRDARNAPAAQALLQHYNHLVDGMRPLKVSNVQFDAQPRDGRLLVTGRLTVQSRGEPIAPRDFSVQAEFASREGGVVMTRLARAPE</sequence>
<accession>A0A931H5K1</accession>
<dbReference type="RefSeq" id="WP_196986866.1">
    <property type="nucleotide sequence ID" value="NZ_JADWYS010000001.1"/>
</dbReference>
<dbReference type="CDD" id="cd06257">
    <property type="entry name" value="DnaJ"/>
    <property type="match status" value="1"/>
</dbReference>
<feature type="compositionally biased region" description="Low complexity" evidence="1">
    <location>
        <begin position="167"/>
        <end position="177"/>
    </location>
</feature>
<feature type="region of interest" description="Disordered" evidence="1">
    <location>
        <begin position="264"/>
        <end position="305"/>
    </location>
</feature>
<dbReference type="PANTHER" id="PTHR45295">
    <property type="entry name" value="CHAPERONE PROTEIN DNAJ C76, CHLOROPLASTIC"/>
    <property type="match status" value="1"/>
</dbReference>
<evidence type="ECO:0000313" key="3">
    <source>
        <dbReference type="EMBL" id="MBG9389050.1"/>
    </source>
</evidence>
<dbReference type="Gene3D" id="1.10.287.110">
    <property type="entry name" value="DnaJ domain"/>
    <property type="match status" value="1"/>
</dbReference>
<dbReference type="EMBL" id="JADWYS010000001">
    <property type="protein sequence ID" value="MBG9389050.1"/>
    <property type="molecule type" value="Genomic_DNA"/>
</dbReference>
<dbReference type="AlphaFoldDB" id="A0A931H5K1"/>
<dbReference type="SUPFAM" id="SSF46565">
    <property type="entry name" value="Chaperone J-domain"/>
    <property type="match status" value="1"/>
</dbReference>
<reference evidence="3" key="1">
    <citation type="submission" date="2020-11" db="EMBL/GenBank/DDBJ databases">
        <title>Bacterial whole genome sequence for Caenimonas sp. DR4.4.</title>
        <authorList>
            <person name="Le V."/>
            <person name="Ko S.-R."/>
            <person name="Ahn C.-Y."/>
            <person name="Oh H.-M."/>
        </authorList>
    </citation>
    <scope>NUCLEOTIDE SEQUENCE</scope>
    <source>
        <strain evidence="3">DR4.4</strain>
    </source>
</reference>
<protein>
    <submittedName>
        <fullName evidence="3">J domain-containing protein</fullName>
    </submittedName>
</protein>
<name>A0A931H5K1_9BURK</name>
<dbReference type="PANTHER" id="PTHR45295:SF1">
    <property type="entry name" value="CHAPERONE PROTEIN DNAJ C76, CHLOROPLASTIC"/>
    <property type="match status" value="1"/>
</dbReference>
<evidence type="ECO:0000259" key="2">
    <source>
        <dbReference type="PROSITE" id="PS50076"/>
    </source>
</evidence>
<dbReference type="InterPro" id="IPR001623">
    <property type="entry name" value="DnaJ_domain"/>
</dbReference>
<dbReference type="PRINTS" id="PR00625">
    <property type="entry name" value="JDOMAIN"/>
</dbReference>
<feature type="region of interest" description="Disordered" evidence="1">
    <location>
        <begin position="152"/>
        <end position="187"/>
    </location>
</feature>